<evidence type="ECO:0000313" key="3">
    <source>
        <dbReference type="EMBL" id="CAH1449836.1"/>
    </source>
</evidence>
<dbReference type="EMBL" id="CAKMRJ010005634">
    <property type="protein sequence ID" value="CAH1449836.1"/>
    <property type="molecule type" value="Genomic_DNA"/>
</dbReference>
<dbReference type="PANTHER" id="PTHR46133">
    <property type="entry name" value="BHLH TRANSCRIPTION FACTOR"/>
    <property type="match status" value="1"/>
</dbReference>
<dbReference type="GO" id="GO:0046983">
    <property type="term" value="F:protein dimerization activity"/>
    <property type="evidence" value="ECO:0007669"/>
    <property type="project" value="InterPro"/>
</dbReference>
<keyword evidence="1" id="KW-0175">Coiled coil</keyword>
<keyword evidence="4" id="KW-1185">Reference proteome</keyword>
<organism evidence="3 4">
    <name type="scientific">Lactuca virosa</name>
    <dbReference type="NCBI Taxonomy" id="75947"/>
    <lineage>
        <taxon>Eukaryota</taxon>
        <taxon>Viridiplantae</taxon>
        <taxon>Streptophyta</taxon>
        <taxon>Embryophyta</taxon>
        <taxon>Tracheophyta</taxon>
        <taxon>Spermatophyta</taxon>
        <taxon>Magnoliopsida</taxon>
        <taxon>eudicotyledons</taxon>
        <taxon>Gunneridae</taxon>
        <taxon>Pentapetalae</taxon>
        <taxon>asterids</taxon>
        <taxon>campanulids</taxon>
        <taxon>Asterales</taxon>
        <taxon>Asteraceae</taxon>
        <taxon>Cichorioideae</taxon>
        <taxon>Cichorieae</taxon>
        <taxon>Lactucinae</taxon>
        <taxon>Lactuca</taxon>
    </lineage>
</organism>
<dbReference type="GO" id="GO:0003700">
    <property type="term" value="F:DNA-binding transcription factor activity"/>
    <property type="evidence" value="ECO:0007669"/>
    <property type="project" value="InterPro"/>
</dbReference>
<name>A0AAU9PI20_9ASTR</name>
<evidence type="ECO:0000313" key="4">
    <source>
        <dbReference type="Proteomes" id="UP001157418"/>
    </source>
</evidence>
<evidence type="ECO:0000256" key="1">
    <source>
        <dbReference type="SAM" id="Coils"/>
    </source>
</evidence>
<feature type="coiled-coil region" evidence="1">
    <location>
        <begin position="99"/>
        <end position="126"/>
    </location>
</feature>
<feature type="region of interest" description="Disordered" evidence="2">
    <location>
        <begin position="173"/>
        <end position="214"/>
    </location>
</feature>
<proteinExistence type="predicted"/>
<comment type="caution">
    <text evidence="3">The sequence shown here is derived from an EMBL/GenBank/DDBJ whole genome shotgun (WGS) entry which is preliminary data.</text>
</comment>
<feature type="compositionally biased region" description="Basic residues" evidence="2">
    <location>
        <begin position="197"/>
        <end position="211"/>
    </location>
</feature>
<dbReference type="InterPro" id="IPR044818">
    <property type="entry name" value="ILR3-like"/>
</dbReference>
<dbReference type="Proteomes" id="UP001157418">
    <property type="component" value="Unassembled WGS sequence"/>
</dbReference>
<feature type="compositionally biased region" description="Polar residues" evidence="2">
    <location>
        <begin position="1"/>
        <end position="13"/>
    </location>
</feature>
<protein>
    <submittedName>
        <fullName evidence="3">Uncharacterized protein</fullName>
    </submittedName>
</protein>
<feature type="region of interest" description="Disordered" evidence="2">
    <location>
        <begin position="1"/>
        <end position="41"/>
    </location>
</feature>
<accession>A0AAU9PI20</accession>
<reference evidence="3 4" key="1">
    <citation type="submission" date="2022-01" db="EMBL/GenBank/DDBJ databases">
        <authorList>
            <person name="Xiong W."/>
            <person name="Schranz E."/>
        </authorList>
    </citation>
    <scope>NUCLEOTIDE SEQUENCE [LARGE SCALE GENOMIC DNA]</scope>
</reference>
<gene>
    <name evidence="3" type="ORF">LVIROSA_LOCUS35292</name>
</gene>
<dbReference type="GO" id="GO:0006879">
    <property type="term" value="P:intracellular iron ion homeostasis"/>
    <property type="evidence" value="ECO:0007669"/>
    <property type="project" value="InterPro"/>
</dbReference>
<sequence length="302" mass="34147">MVGTANGSRTPVTPRQAFSVVNGGQDPGTRSGPGSIAGSDCGGIEFTREEVEALLNMKIRTKDKFNLKEKCEIMMEYIKKLRMCVRWFQEFEGELSLEHEKLKKMFESAEKKSNDMETLMNAKEEELSDHRTTLSDTLNYILMLEIRVPPGNLQFVLCFGKCWPIQATLNGSSSNPSLDLDGSTADSDDHNDSISKSRGRRDNRRGRRPSNPKKFLQDKSKVKETYKSTSFSSSTLYSAYKAQQIDTPHRFLKLSSMLEPRRAPTVEKSVVLADAVQMLTQLRIEAQKLKHPNSDLQDKIKE</sequence>
<dbReference type="AlphaFoldDB" id="A0AAU9PI20"/>
<dbReference type="PANTHER" id="PTHR46133:SF1">
    <property type="entry name" value="TRANSCRIPTION FACTOR ILR3"/>
    <property type="match status" value="1"/>
</dbReference>
<evidence type="ECO:0000256" key="2">
    <source>
        <dbReference type="SAM" id="MobiDB-lite"/>
    </source>
</evidence>